<dbReference type="Pfam" id="PF13649">
    <property type="entry name" value="Methyltransf_25"/>
    <property type="match status" value="1"/>
</dbReference>
<feature type="domain" description="Methyltransferase" evidence="1">
    <location>
        <begin position="51"/>
        <end position="132"/>
    </location>
</feature>
<dbReference type="Proteomes" id="UP000068447">
    <property type="component" value="Chromosome"/>
</dbReference>
<dbReference type="AlphaFoldDB" id="A0A0U3B1R0"/>
<reference evidence="2 3" key="1">
    <citation type="submission" date="2015-12" db="EMBL/GenBank/DDBJ databases">
        <title>Complete genome of Lacimicrobium alkaliphilum KCTC 32984.</title>
        <authorList>
            <person name="Kim S.-G."/>
            <person name="Lee Y.-J."/>
        </authorList>
    </citation>
    <scope>NUCLEOTIDE SEQUENCE [LARGE SCALE GENOMIC DNA]</scope>
    <source>
        <strain evidence="2 3">YelD216</strain>
    </source>
</reference>
<organism evidence="2 3">
    <name type="scientific">Lacimicrobium alkaliphilum</name>
    <dbReference type="NCBI Taxonomy" id="1526571"/>
    <lineage>
        <taxon>Bacteria</taxon>
        <taxon>Pseudomonadati</taxon>
        <taxon>Pseudomonadota</taxon>
        <taxon>Gammaproteobacteria</taxon>
        <taxon>Alteromonadales</taxon>
        <taxon>Alteromonadaceae</taxon>
        <taxon>Lacimicrobium</taxon>
    </lineage>
</organism>
<proteinExistence type="predicted"/>
<name>A0A0U3B1R0_9ALTE</name>
<dbReference type="Gene3D" id="3.40.50.150">
    <property type="entry name" value="Vaccinia Virus protein VP39"/>
    <property type="match status" value="1"/>
</dbReference>
<dbReference type="SUPFAM" id="SSF53335">
    <property type="entry name" value="S-adenosyl-L-methionine-dependent methyltransferases"/>
    <property type="match status" value="1"/>
</dbReference>
<accession>A0A0U3B1R0</accession>
<evidence type="ECO:0000313" key="3">
    <source>
        <dbReference type="Proteomes" id="UP000068447"/>
    </source>
</evidence>
<dbReference type="EMBL" id="CP013650">
    <property type="protein sequence ID" value="ALS99192.1"/>
    <property type="molecule type" value="Genomic_DNA"/>
</dbReference>
<evidence type="ECO:0000313" key="2">
    <source>
        <dbReference type="EMBL" id="ALS99192.1"/>
    </source>
</evidence>
<keyword evidence="3" id="KW-1185">Reference proteome</keyword>
<dbReference type="KEGG" id="lal:AT746_13600"/>
<sequence length="317" mass="35207">MTDAKGWDSYWQSQQNTQALAVQTGYTDPLEQHWQAFFNRALRQYASPVLLELACGNGAVINTLPHAFTDSVNAVGLDISIHGIANLLRHHPQSSGVVASADALPFQQQRFDLVVSQFGAEYASSNALLQALPLLKEKGLMAALVHFQGSDIYQASEHACEISGELEQQQILSEAKKALLAAIRCAAGDIPRDVFREVDMAFAPVVKSLESIIRTCRHQDLGNKLKRLHGDIARIYQFPDRYQQQEVGQWMDRVAEDFAAYYSRMTALVDAALSEEQLTDLKQLICASGYDILSFGPLVINQFSFGWSLVCQRAVKE</sequence>
<protein>
    <recommendedName>
        <fullName evidence="1">Methyltransferase domain-containing protein</fullName>
    </recommendedName>
</protein>
<dbReference type="InterPro" id="IPR041698">
    <property type="entry name" value="Methyltransf_25"/>
</dbReference>
<evidence type="ECO:0000259" key="1">
    <source>
        <dbReference type="Pfam" id="PF13649"/>
    </source>
</evidence>
<dbReference type="RefSeq" id="WP_062481185.1">
    <property type="nucleotide sequence ID" value="NZ_CP013650.1"/>
</dbReference>
<dbReference type="InterPro" id="IPR029063">
    <property type="entry name" value="SAM-dependent_MTases_sf"/>
</dbReference>
<gene>
    <name evidence="2" type="ORF">AT746_13600</name>
</gene>